<gene>
    <name evidence="3" type="ORF">SAMN05661077_1514</name>
</gene>
<accession>A0A1G5E6U8</accession>
<dbReference type="PANTHER" id="PTHR35813">
    <property type="entry name" value="INNER MEMBRANE PROTEIN YBAN"/>
    <property type="match status" value="1"/>
</dbReference>
<protein>
    <recommendedName>
        <fullName evidence="1">Inner membrane protein</fullName>
    </recommendedName>
</protein>
<feature type="transmembrane region" description="Helical" evidence="2">
    <location>
        <begin position="20"/>
        <end position="39"/>
    </location>
</feature>
<dbReference type="AlphaFoldDB" id="A0A1G5E6U8"/>
<evidence type="ECO:0000313" key="4">
    <source>
        <dbReference type="Proteomes" id="UP000183104"/>
    </source>
</evidence>
<sequence length="146" mass="15965">MRWVWQLFGWCNVGLGVAGILLPLLPTTPFLLVAAWAFGRSSERARRWLLTHPRFGPYLRDWREHRAIPRRGKWIAVLSLFASVGIAAGAGVPAWALALQGLALACVAAFLLTRPTSENLSWKTAAPLALPGEPGSEPARRTGSTR</sequence>
<keyword evidence="1 2" id="KW-0472">Membrane</keyword>
<comment type="subcellular location">
    <subcellularLocation>
        <location evidence="1">Cell inner membrane</location>
        <topology evidence="1">Multi-pass membrane protein</topology>
    </subcellularLocation>
</comment>
<proteinExistence type="predicted"/>
<reference evidence="4" key="1">
    <citation type="submission" date="2016-10" db="EMBL/GenBank/DDBJ databases">
        <authorList>
            <person name="Varghese N."/>
        </authorList>
    </citation>
    <scope>NUCLEOTIDE SEQUENCE [LARGE SCALE GENOMIC DNA]</scope>
    <source>
        <strain evidence="4">HL 19</strain>
    </source>
</reference>
<dbReference type="InterPro" id="IPR007401">
    <property type="entry name" value="DUF454"/>
</dbReference>
<evidence type="ECO:0000256" key="1">
    <source>
        <dbReference type="PIRNR" id="PIRNR016789"/>
    </source>
</evidence>
<dbReference type="PANTHER" id="PTHR35813:SF1">
    <property type="entry name" value="INNER MEMBRANE PROTEIN YBAN"/>
    <property type="match status" value="1"/>
</dbReference>
<name>A0A1G5E6U8_9GAMM</name>
<keyword evidence="1" id="KW-1003">Cell membrane</keyword>
<dbReference type="Proteomes" id="UP000183104">
    <property type="component" value="Unassembled WGS sequence"/>
</dbReference>
<feature type="transmembrane region" description="Helical" evidence="2">
    <location>
        <begin position="72"/>
        <end position="88"/>
    </location>
</feature>
<keyword evidence="1" id="KW-0997">Cell inner membrane</keyword>
<keyword evidence="4" id="KW-1185">Reference proteome</keyword>
<dbReference type="GO" id="GO:0005886">
    <property type="term" value="C:plasma membrane"/>
    <property type="evidence" value="ECO:0007669"/>
    <property type="project" value="UniProtKB-SubCell"/>
</dbReference>
<evidence type="ECO:0000256" key="2">
    <source>
        <dbReference type="SAM" id="Phobius"/>
    </source>
</evidence>
<keyword evidence="2" id="KW-0812">Transmembrane</keyword>
<organism evidence="3 4">
    <name type="scientific">Thiohalorhabdus denitrificans</name>
    <dbReference type="NCBI Taxonomy" id="381306"/>
    <lineage>
        <taxon>Bacteria</taxon>
        <taxon>Pseudomonadati</taxon>
        <taxon>Pseudomonadota</taxon>
        <taxon>Gammaproteobacteria</taxon>
        <taxon>Thiohalorhabdales</taxon>
        <taxon>Thiohalorhabdaceae</taxon>
        <taxon>Thiohalorhabdus</taxon>
    </lineage>
</organism>
<dbReference type="OrthoDB" id="9816293at2"/>
<dbReference type="RefSeq" id="WP_074471337.1">
    <property type="nucleotide sequence ID" value="NZ_FMUN01000004.1"/>
</dbReference>
<dbReference type="EMBL" id="FMUN01000004">
    <property type="protein sequence ID" value="SCY22754.1"/>
    <property type="molecule type" value="Genomic_DNA"/>
</dbReference>
<evidence type="ECO:0000313" key="3">
    <source>
        <dbReference type="EMBL" id="SCY22754.1"/>
    </source>
</evidence>
<dbReference type="PIRSF" id="PIRSF016789">
    <property type="entry name" value="DUF454"/>
    <property type="match status" value="1"/>
</dbReference>
<keyword evidence="2" id="KW-1133">Transmembrane helix</keyword>
<dbReference type="Pfam" id="PF04304">
    <property type="entry name" value="DUF454"/>
    <property type="match status" value="1"/>
</dbReference>